<protein>
    <submittedName>
        <fullName evidence="2">Uncharacterized protein</fullName>
    </submittedName>
</protein>
<evidence type="ECO:0000313" key="2">
    <source>
        <dbReference type="EMBL" id="MPM09305.1"/>
    </source>
</evidence>
<name>A0A644WZG2_9ZZZZ</name>
<accession>A0A644WZG2</accession>
<feature type="region of interest" description="Disordered" evidence="1">
    <location>
        <begin position="44"/>
        <end position="74"/>
    </location>
</feature>
<proteinExistence type="predicted"/>
<sequence>MGEGGQAQIIRHRIQPVLSQIEKQVLGKDQRIHTGLVKRLVHPAAGRRQKAEVKGGIMGGERPSGGKAQKRRNRLGLSGRVRDHFVRDAGKGNNLRREGPSGICECLEGIGDLTALQDHRADFCDSLGAGIQTCGLQVEADHGTVHGASSAAAHYDTVVHVVIVIGLHAVEDFYFSL</sequence>
<reference evidence="2" key="1">
    <citation type="submission" date="2019-08" db="EMBL/GenBank/DDBJ databases">
        <authorList>
            <person name="Kucharzyk K."/>
            <person name="Murdoch R.W."/>
            <person name="Higgins S."/>
            <person name="Loffler F."/>
        </authorList>
    </citation>
    <scope>NUCLEOTIDE SEQUENCE</scope>
</reference>
<evidence type="ECO:0000256" key="1">
    <source>
        <dbReference type="SAM" id="MobiDB-lite"/>
    </source>
</evidence>
<gene>
    <name evidence="2" type="ORF">SDC9_55621</name>
</gene>
<dbReference type="AlphaFoldDB" id="A0A644WZG2"/>
<organism evidence="2">
    <name type="scientific">bioreactor metagenome</name>
    <dbReference type="NCBI Taxonomy" id="1076179"/>
    <lineage>
        <taxon>unclassified sequences</taxon>
        <taxon>metagenomes</taxon>
        <taxon>ecological metagenomes</taxon>
    </lineage>
</organism>
<dbReference type="EMBL" id="VSSQ01001553">
    <property type="protein sequence ID" value="MPM09305.1"/>
    <property type="molecule type" value="Genomic_DNA"/>
</dbReference>
<comment type="caution">
    <text evidence="2">The sequence shown here is derived from an EMBL/GenBank/DDBJ whole genome shotgun (WGS) entry which is preliminary data.</text>
</comment>